<dbReference type="EMBL" id="JAAAPX010000002">
    <property type="protein sequence ID" value="KAF4245315.1"/>
    <property type="molecule type" value="Genomic_DNA"/>
</dbReference>
<comment type="subcellular location">
    <subcellularLocation>
        <location evidence="1">Nucleus</location>
    </subcellularLocation>
</comment>
<reference evidence="13" key="1">
    <citation type="journal article" date="2020" name="bioRxiv">
        <title>Genomic and phenotypic heterogeneity of clinical isolates of the human pathogens Aspergillus fumigatus, Aspergillus lentulus and Aspergillus fumigatiaffinis.</title>
        <authorList>
            <person name="dos Santos R.A.C."/>
            <person name="Steenwyk J.L."/>
            <person name="Rivero-Menendez O."/>
            <person name="Mead M.E."/>
            <person name="Silva L.P."/>
            <person name="Bastos R.W."/>
            <person name="Alastruey-Izquierdo A."/>
            <person name="Goldman G.H."/>
            <person name="Rokas A."/>
        </authorList>
    </citation>
    <scope>NUCLEOTIDE SEQUENCE</scope>
    <source>
        <strain evidence="13">CNM-CM6805</strain>
    </source>
</reference>
<feature type="compositionally biased region" description="Polar residues" evidence="11">
    <location>
        <begin position="677"/>
        <end position="688"/>
    </location>
</feature>
<feature type="compositionally biased region" description="Basic and acidic residues" evidence="11">
    <location>
        <begin position="491"/>
        <end position="504"/>
    </location>
</feature>
<gene>
    <name evidence="13" type="ORF">CNMCM6805_005465</name>
</gene>
<feature type="compositionally biased region" description="Basic and acidic residues" evidence="11">
    <location>
        <begin position="304"/>
        <end position="314"/>
    </location>
</feature>
<accession>A0A8H4HJ12</accession>
<keyword evidence="3 9" id="KW-0728">SH3 domain</keyword>
<feature type="compositionally biased region" description="Pro residues" evidence="11">
    <location>
        <begin position="870"/>
        <end position="886"/>
    </location>
</feature>
<keyword evidence="5" id="KW-0747">Spliceosome</keyword>
<keyword evidence="6 10" id="KW-0175">Coiled coil</keyword>
<evidence type="ECO:0000256" key="8">
    <source>
        <dbReference type="ARBA" id="ARBA00023242"/>
    </source>
</evidence>
<dbReference type="SUPFAM" id="SSF50044">
    <property type="entry name" value="SH3-domain"/>
    <property type="match status" value="1"/>
</dbReference>
<dbReference type="PROSITE" id="PS50002">
    <property type="entry name" value="SH3"/>
    <property type="match status" value="1"/>
</dbReference>
<dbReference type="GO" id="GO:0008380">
    <property type="term" value="P:RNA splicing"/>
    <property type="evidence" value="ECO:0007669"/>
    <property type="project" value="UniProtKB-KW"/>
</dbReference>
<feature type="compositionally biased region" description="Low complexity" evidence="11">
    <location>
        <begin position="84"/>
        <end position="95"/>
    </location>
</feature>
<dbReference type="InterPro" id="IPR036028">
    <property type="entry name" value="SH3-like_dom_sf"/>
</dbReference>
<sequence>MSSPPFTVKSVFEYTSDHDDDLNFPIGQIITVTAEEDAEWYYGEYTNDSGVKVEGIFPKTFVERYEPPAPPRPTRPSRPKKEANAAAPSEPAAAETHAERLPSPGPAPESAPSLEQEPVHEPPRSPPVTAQAPAFEVSSPPQPVQAQAPIPAAPPTAPSESSEPKEPATKSASKPAPPPVAEKPSGSSFKDRIAAFNKPAAPPIAPYKPGGFGGQNPTSFIKKPFVAPPPSKNSYVPPPREPPPKIYRREEDTEVQERATREPPVSESRPAPTEATEEGTEDQPKPTSLKERIALLQKQQLEQAARHAEAAQKKEKAKRPPKQRIESHEDRTAVEEQEHEGSGAAPSARDHSVETVKPGPLPEGQLGTPPPGPELASDANDADYSAAADTEDAEETSTSKEDLEDRSGTETRQAPEPEKKKEASDKLEQDEGNESDEEEDEEEEEIDPEIKRRMELRERMAKMSGGMGMMGFFGPPGGMPVPGAGPRKPKATAETEKKTEDSDRAAPATAPPVPVMALPGMNAVRPTAASPSVEKEEDVPHPASVTEQHPPQEIPDVEDVVQEDPSRGAPDERPAAPQERPVPPPPPRETRPAPPPIPQDRPLSPPAVPGGDSRPVPPPPKTATSADLGEESDDELSVRANDISLNATEAEQERPAAAQSVSAPPLPDHLDSRRSSTYEPTSPKSPTLPSEKRMSRPPPPVPTNPPMSPQFQGRAPPPPPPGNIRRRSTADSRASAVSQPRQAGEDLEGEVTEYDGDYDTDIASGAKFKDALKSHGRDSSVDEGTITDDHSLQSPRSPQETRLPPPPPPSAPRAVPPPPPIQPPKSSGGASLESPRGPPPPPPHRELSFGGEEEYDPYRYSAPQHGVPAPRVPPVPLGRPESPPVAPSQAAEHDSEDMYDASPAVQSPSERSVAPPLEKRSSFAPPPTLPPSAPPPSAPRSNRASLDIPRGQPNLRRSMDASRPSIDQGFIAMDVDLAEGSLWWTQPNIPPPVFQNRKDVLFEVEESTSTKRGGKTTISKDVYVLFMDYSQTVITVAYDARNPSDVSLEQRHEPPPLQPRQDQLEKAHAQFGTRISDAVNAIQNTTVSDGTPFGLVQHLLSPLKDALLPVGTRAYGALVYANLANASVQQNDEIRAGDIVTFRNARFQGHRGTMHQKYNAEVGKPDHVGIVVDWDGTKKKIRAWEQGRESKKVKVESFKLNDLRSGECKVWRVMPRSWASVAAGLLVLMPEIKGTNNGGNLISVVSCLGTQPISDFLIFKSFTNLTSPQASQLDGVITVKMGGDLNLKKSWHPSLLRNQERVWAEEKRALEERKRIEQLRREREEERQIQELQRLQEASGKGHQLNRVDWMYQAPSSATGHYAEEMEGYLLGKRRIDGILLKNDESKKLEKGTDVVAANAAPPPVNNPRDTMAKVMADPLLEIKKREQAAYENMVKESVRRSQHSERDRHRDKDRDRDRDSRRDRGDRDRSHRRSRHGDEDTHRSHRHRSHRHRSRSPLSPDRPDGKRGDDRGYRDERDRRENRRDERRDRDRRDDRRSERDRRADLDDGDRHSSRYKDRDDRYDHSTRRRSYEDRSPSPRQGDHYSDRRRAEDRSNGYHRGSRKPDRPESFYRGNDRSDNKEPRDSHPRERTLNARDEAAGNKENDLEEERKKKLAEMMSNADELEQKRLQRIAEVTAMEEKEREVDEKQRSERGRFVGQLHRQLQEDSLDDRIRRSRGGLERMED</sequence>
<feature type="compositionally biased region" description="Basic and acidic residues" evidence="11">
    <location>
        <begin position="1680"/>
        <end position="1697"/>
    </location>
</feature>
<evidence type="ECO:0000256" key="3">
    <source>
        <dbReference type="ARBA" id="ARBA00022443"/>
    </source>
</evidence>
<dbReference type="Pfam" id="PF10197">
    <property type="entry name" value="Cir_N"/>
    <property type="match status" value="1"/>
</dbReference>
<feature type="compositionally biased region" description="Low complexity" evidence="11">
    <location>
        <begin position="294"/>
        <end position="303"/>
    </location>
</feature>
<keyword evidence="14" id="KW-1185">Reference proteome</keyword>
<feature type="region of interest" description="Disordered" evidence="11">
    <location>
        <begin position="62"/>
        <end position="962"/>
    </location>
</feature>
<feature type="compositionally biased region" description="Basic and acidic residues" evidence="11">
    <location>
        <begin position="1432"/>
        <end position="1470"/>
    </location>
</feature>
<feature type="compositionally biased region" description="Pro residues" evidence="11">
    <location>
        <begin position="924"/>
        <end position="938"/>
    </location>
</feature>
<evidence type="ECO:0000256" key="6">
    <source>
        <dbReference type="ARBA" id="ARBA00023054"/>
    </source>
</evidence>
<feature type="compositionally biased region" description="Basic and acidic residues" evidence="11">
    <location>
        <begin position="397"/>
        <end position="429"/>
    </location>
</feature>
<feature type="compositionally biased region" description="Low complexity" evidence="11">
    <location>
        <begin position="376"/>
        <end position="388"/>
    </location>
</feature>
<keyword evidence="8" id="KW-0539">Nucleus</keyword>
<feature type="compositionally biased region" description="Basic and acidic residues" evidence="11">
    <location>
        <begin position="247"/>
        <end position="261"/>
    </location>
</feature>
<feature type="compositionally biased region" description="Basic and acidic residues" evidence="11">
    <location>
        <begin position="1502"/>
        <end position="1597"/>
    </location>
</feature>
<keyword evidence="7" id="KW-0508">mRNA splicing</keyword>
<dbReference type="PANTHER" id="PTHR46026">
    <property type="entry name" value="RHO-TYPE GUANINE NUCLEOTIDE EXCHANGE FACTOR, ISOFORM F"/>
    <property type="match status" value="1"/>
</dbReference>
<feature type="compositionally biased region" description="Pro residues" evidence="11">
    <location>
        <begin position="226"/>
        <end position="245"/>
    </location>
</feature>
<dbReference type="Proteomes" id="UP000653565">
    <property type="component" value="Unassembled WGS sequence"/>
</dbReference>
<feature type="compositionally biased region" description="Pro residues" evidence="11">
    <location>
        <begin position="67"/>
        <end position="76"/>
    </location>
</feature>
<dbReference type="InterPro" id="IPR001452">
    <property type="entry name" value="SH3_domain"/>
</dbReference>
<evidence type="ECO:0000256" key="5">
    <source>
        <dbReference type="ARBA" id="ARBA00022728"/>
    </source>
</evidence>
<feature type="compositionally biased region" description="Acidic residues" evidence="11">
    <location>
        <begin position="745"/>
        <end position="760"/>
    </location>
</feature>
<feature type="compositionally biased region" description="Pro residues" evidence="11">
    <location>
        <begin position="696"/>
        <end position="708"/>
    </location>
</feature>
<feature type="compositionally biased region" description="Basic and acidic residues" evidence="11">
    <location>
        <begin position="767"/>
        <end position="780"/>
    </location>
</feature>
<feature type="compositionally biased region" description="Basic and acidic residues" evidence="11">
    <location>
        <begin position="282"/>
        <end position="293"/>
    </location>
</feature>
<dbReference type="Pfam" id="PF25459">
    <property type="entry name" value="AIM3_BBC1_C"/>
    <property type="match status" value="1"/>
</dbReference>
<evidence type="ECO:0000256" key="9">
    <source>
        <dbReference type="PROSITE-ProRule" id="PRU00192"/>
    </source>
</evidence>
<organism evidence="13 14">
    <name type="scientific">Aspergillus fumigatiaffinis</name>
    <dbReference type="NCBI Taxonomy" id="340414"/>
    <lineage>
        <taxon>Eukaryota</taxon>
        <taxon>Fungi</taxon>
        <taxon>Dikarya</taxon>
        <taxon>Ascomycota</taxon>
        <taxon>Pezizomycotina</taxon>
        <taxon>Eurotiomycetes</taxon>
        <taxon>Eurotiomycetidae</taxon>
        <taxon>Eurotiales</taxon>
        <taxon>Aspergillaceae</taxon>
        <taxon>Aspergillus</taxon>
        <taxon>Aspergillus subgen. Fumigati</taxon>
    </lineage>
</organism>
<feature type="compositionally biased region" description="Basic and acidic residues" evidence="11">
    <location>
        <begin position="1604"/>
        <end position="1657"/>
    </location>
</feature>
<name>A0A8H4HJ12_9EURO</name>
<feature type="compositionally biased region" description="Acidic residues" evidence="11">
    <location>
        <begin position="430"/>
        <end position="447"/>
    </location>
</feature>
<feature type="compositionally biased region" description="Low complexity" evidence="11">
    <location>
        <begin position="136"/>
        <end position="150"/>
    </location>
</feature>
<evidence type="ECO:0000256" key="10">
    <source>
        <dbReference type="SAM" id="Coils"/>
    </source>
</evidence>
<comment type="similarity">
    <text evidence="2">Belongs to the CWC25 family.</text>
</comment>
<dbReference type="Pfam" id="PF12542">
    <property type="entry name" value="CWC25"/>
    <property type="match status" value="1"/>
</dbReference>
<evidence type="ECO:0000256" key="1">
    <source>
        <dbReference type="ARBA" id="ARBA00004123"/>
    </source>
</evidence>
<protein>
    <recommendedName>
        <fullName evidence="12">SH3 domain-containing protein</fullName>
    </recommendedName>
</protein>
<evidence type="ECO:0000313" key="13">
    <source>
        <dbReference type="EMBL" id="KAF4245315.1"/>
    </source>
</evidence>
<comment type="caution">
    <text evidence="13">The sequence shown here is derived from an EMBL/GenBank/DDBJ whole genome shotgun (WGS) entry which is preliminary data.</text>
</comment>
<evidence type="ECO:0000256" key="7">
    <source>
        <dbReference type="ARBA" id="ARBA00023187"/>
    </source>
</evidence>
<feature type="region of interest" description="Disordered" evidence="11">
    <location>
        <begin position="1432"/>
        <end position="1664"/>
    </location>
</feature>
<evidence type="ECO:0000256" key="4">
    <source>
        <dbReference type="ARBA" id="ARBA00022664"/>
    </source>
</evidence>
<dbReference type="Gene3D" id="2.30.30.40">
    <property type="entry name" value="SH3 Domains"/>
    <property type="match status" value="1"/>
</dbReference>
<dbReference type="PANTHER" id="PTHR46026:SF1">
    <property type="entry name" value="RHO-TYPE GUANINE NUCLEOTIDE EXCHANGE FACTOR, ISOFORM F"/>
    <property type="match status" value="1"/>
</dbReference>
<dbReference type="InterPro" id="IPR057402">
    <property type="entry name" value="AIM3_BBC1_C"/>
</dbReference>
<feature type="compositionally biased region" description="Gly residues" evidence="11">
    <location>
        <begin position="465"/>
        <end position="476"/>
    </location>
</feature>
<feature type="compositionally biased region" description="Pro residues" evidence="11">
    <location>
        <begin position="580"/>
        <end position="608"/>
    </location>
</feature>
<reference evidence="13" key="2">
    <citation type="submission" date="2020-04" db="EMBL/GenBank/DDBJ databases">
        <authorList>
            <person name="Santos R.A.C."/>
            <person name="Steenwyk J.L."/>
            <person name="Rivero-Menendez O."/>
            <person name="Mead M.E."/>
            <person name="Silva L.P."/>
            <person name="Bastos R.W."/>
            <person name="Alastruey-Izquierdo A."/>
            <person name="Goldman G.H."/>
            <person name="Rokas A."/>
        </authorList>
    </citation>
    <scope>NUCLEOTIDE SEQUENCE</scope>
    <source>
        <strain evidence="13">CNM-CM6805</strain>
    </source>
</reference>
<dbReference type="InterPro" id="IPR035552">
    <property type="entry name" value="Mti1_SH3"/>
</dbReference>
<feature type="compositionally biased region" description="Basic and acidic residues" evidence="11">
    <location>
        <begin position="1712"/>
        <end position="1727"/>
    </location>
</feature>
<dbReference type="Pfam" id="PF00018">
    <property type="entry name" value="SH3_1"/>
    <property type="match status" value="1"/>
</dbReference>
<evidence type="ECO:0000256" key="2">
    <source>
        <dbReference type="ARBA" id="ARBA00006695"/>
    </source>
</evidence>
<dbReference type="SMART" id="SM00326">
    <property type="entry name" value="SH3"/>
    <property type="match status" value="1"/>
</dbReference>
<feature type="compositionally biased region" description="Basic residues" evidence="11">
    <location>
        <begin position="1484"/>
        <end position="1496"/>
    </location>
</feature>
<dbReference type="CDD" id="cd11887">
    <property type="entry name" value="SH3_Bbc1"/>
    <property type="match status" value="1"/>
</dbReference>
<evidence type="ECO:0000256" key="11">
    <source>
        <dbReference type="SAM" id="MobiDB-lite"/>
    </source>
</evidence>
<dbReference type="InterPro" id="IPR022209">
    <property type="entry name" value="CWC25"/>
</dbReference>
<dbReference type="GO" id="GO:0006397">
    <property type="term" value="P:mRNA processing"/>
    <property type="evidence" value="ECO:0007669"/>
    <property type="project" value="UniProtKB-KW"/>
</dbReference>
<evidence type="ECO:0000259" key="12">
    <source>
        <dbReference type="PROSITE" id="PS50002"/>
    </source>
</evidence>
<proteinExistence type="inferred from homology"/>
<feature type="compositionally biased region" description="Pro residues" evidence="11">
    <location>
        <begin position="803"/>
        <end position="823"/>
    </location>
</feature>
<evidence type="ECO:0000313" key="14">
    <source>
        <dbReference type="Proteomes" id="UP000653565"/>
    </source>
</evidence>
<feature type="region of interest" description="Disordered" evidence="11">
    <location>
        <begin position="1680"/>
        <end position="1727"/>
    </location>
</feature>
<feature type="compositionally biased region" description="Basic and acidic residues" evidence="11">
    <location>
        <begin position="564"/>
        <end position="574"/>
    </location>
</feature>
<feature type="domain" description="SH3" evidence="12">
    <location>
        <begin position="3"/>
        <end position="67"/>
    </location>
</feature>
<keyword evidence="4" id="KW-0507">mRNA processing</keyword>
<dbReference type="InterPro" id="IPR019339">
    <property type="entry name" value="CIR_N_dom"/>
</dbReference>
<feature type="coiled-coil region" evidence="10">
    <location>
        <begin position="1302"/>
        <end position="1336"/>
    </location>
</feature>
<dbReference type="GO" id="GO:0005681">
    <property type="term" value="C:spliceosomal complex"/>
    <property type="evidence" value="ECO:0007669"/>
    <property type="project" value="UniProtKB-KW"/>
</dbReference>
<feature type="compositionally biased region" description="Basic and acidic residues" evidence="11">
    <location>
        <begin position="323"/>
        <end position="341"/>
    </location>
</feature>
<feature type="compositionally biased region" description="Basic and acidic residues" evidence="11">
    <location>
        <begin position="448"/>
        <end position="461"/>
    </location>
</feature>
<dbReference type="SMART" id="SM01083">
    <property type="entry name" value="Cir_N"/>
    <property type="match status" value="1"/>
</dbReference>